<feature type="coiled-coil region" evidence="5">
    <location>
        <begin position="1575"/>
        <end position="1602"/>
    </location>
</feature>
<reference evidence="10" key="1">
    <citation type="submission" date="2025-08" db="UniProtKB">
        <authorList>
            <consortium name="Ensembl"/>
        </authorList>
    </citation>
    <scope>IDENTIFICATION</scope>
</reference>
<evidence type="ECO:0000313" key="10">
    <source>
        <dbReference type="Ensembl" id="ENSCCEP00000002671.1"/>
    </source>
</evidence>
<keyword evidence="4" id="KW-0206">Cytoskeleton</keyword>
<keyword evidence="3" id="KW-0963">Cytoplasm</keyword>
<evidence type="ECO:0000256" key="6">
    <source>
        <dbReference type="SAM" id="MobiDB-lite"/>
    </source>
</evidence>
<dbReference type="InterPro" id="IPR027685">
    <property type="entry name" value="Shroom_fam"/>
</dbReference>
<feature type="compositionally biased region" description="Acidic residues" evidence="6">
    <location>
        <begin position="723"/>
        <end position="732"/>
    </location>
</feature>
<feature type="region of interest" description="Disordered" evidence="6">
    <location>
        <begin position="1150"/>
        <end position="1237"/>
    </location>
</feature>
<evidence type="ECO:0000256" key="3">
    <source>
        <dbReference type="ARBA" id="ARBA00022490"/>
    </source>
</evidence>
<evidence type="ECO:0000256" key="2">
    <source>
        <dbReference type="ARBA" id="ARBA00006469"/>
    </source>
</evidence>
<feature type="region of interest" description="Disordered" evidence="6">
    <location>
        <begin position="590"/>
        <end position="623"/>
    </location>
</feature>
<protein>
    <submittedName>
        <fullName evidence="10">Shroom family member 4</fullName>
    </submittedName>
</protein>
<feature type="region of interest" description="Disordered" evidence="6">
    <location>
        <begin position="411"/>
        <end position="470"/>
    </location>
</feature>
<feature type="region of interest" description="Disordered" evidence="6">
    <location>
        <begin position="650"/>
        <end position="899"/>
    </location>
</feature>
<name>A0A8C0U2H6_CYACU</name>
<dbReference type="PROSITE" id="PS51307">
    <property type="entry name" value="ASD2"/>
    <property type="match status" value="1"/>
</dbReference>
<evidence type="ECO:0000259" key="8">
    <source>
        <dbReference type="PROSITE" id="PS50106"/>
    </source>
</evidence>
<evidence type="ECO:0000256" key="1">
    <source>
        <dbReference type="ARBA" id="ARBA00004245"/>
    </source>
</evidence>
<comment type="subcellular location">
    <subcellularLocation>
        <location evidence="1">Cytoplasm</location>
        <location evidence="1">Cytoskeleton</location>
    </subcellularLocation>
</comment>
<feature type="compositionally biased region" description="Basic and acidic residues" evidence="6">
    <location>
        <begin position="754"/>
        <end position="764"/>
    </location>
</feature>
<dbReference type="InterPro" id="IPR036034">
    <property type="entry name" value="PDZ_sf"/>
</dbReference>
<evidence type="ECO:0000256" key="7">
    <source>
        <dbReference type="SAM" id="SignalP"/>
    </source>
</evidence>
<evidence type="ECO:0000256" key="4">
    <source>
        <dbReference type="ARBA" id="ARBA00023212"/>
    </source>
</evidence>
<evidence type="ECO:0000313" key="11">
    <source>
        <dbReference type="Proteomes" id="UP000694410"/>
    </source>
</evidence>
<dbReference type="Pfam" id="PF08687">
    <property type="entry name" value="ASD2"/>
    <property type="match status" value="2"/>
</dbReference>
<keyword evidence="5" id="KW-0175">Coiled coil</keyword>
<gene>
    <name evidence="10" type="primary">SHROOM4</name>
</gene>
<feature type="chain" id="PRO_5034204977" evidence="7">
    <location>
        <begin position="26"/>
        <end position="1610"/>
    </location>
</feature>
<dbReference type="GO" id="GO:0051015">
    <property type="term" value="F:actin filament binding"/>
    <property type="evidence" value="ECO:0007669"/>
    <property type="project" value="InterPro"/>
</dbReference>
<feature type="compositionally biased region" description="Basic and acidic residues" evidence="6">
    <location>
        <begin position="871"/>
        <end position="880"/>
    </location>
</feature>
<feature type="compositionally biased region" description="Pro residues" evidence="6">
    <location>
        <begin position="769"/>
        <end position="782"/>
    </location>
</feature>
<dbReference type="InterPro" id="IPR014799">
    <property type="entry name" value="ASD2_dom"/>
</dbReference>
<dbReference type="PROSITE" id="PS50106">
    <property type="entry name" value="PDZ"/>
    <property type="match status" value="1"/>
</dbReference>
<dbReference type="GO" id="GO:0030864">
    <property type="term" value="C:cortical actin cytoskeleton"/>
    <property type="evidence" value="ECO:0007669"/>
    <property type="project" value="TreeGrafter"/>
</dbReference>
<feature type="compositionally biased region" description="Pro residues" evidence="6">
    <location>
        <begin position="1103"/>
        <end position="1112"/>
    </location>
</feature>
<dbReference type="GO" id="GO:0043296">
    <property type="term" value="C:apical junction complex"/>
    <property type="evidence" value="ECO:0007669"/>
    <property type="project" value="TreeGrafter"/>
</dbReference>
<feature type="domain" description="PDZ" evidence="8">
    <location>
        <begin position="245"/>
        <end position="302"/>
    </location>
</feature>
<evidence type="ECO:0000256" key="5">
    <source>
        <dbReference type="SAM" id="Coils"/>
    </source>
</evidence>
<accession>A0A8C0U2H6</accession>
<keyword evidence="7" id="KW-0732">Signal</keyword>
<dbReference type="SMART" id="SM00228">
    <property type="entry name" value="PDZ"/>
    <property type="match status" value="1"/>
</dbReference>
<dbReference type="SUPFAM" id="SSF50156">
    <property type="entry name" value="PDZ domain-like"/>
    <property type="match status" value="1"/>
</dbReference>
<dbReference type="GO" id="GO:0005912">
    <property type="term" value="C:adherens junction"/>
    <property type="evidence" value="ECO:0007669"/>
    <property type="project" value="TreeGrafter"/>
</dbReference>
<dbReference type="GO" id="GO:0007015">
    <property type="term" value="P:actin filament organization"/>
    <property type="evidence" value="ECO:0007669"/>
    <property type="project" value="TreeGrafter"/>
</dbReference>
<dbReference type="Gene3D" id="2.30.42.10">
    <property type="match status" value="1"/>
</dbReference>
<feature type="domain" description="ASD2" evidence="9">
    <location>
        <begin position="1282"/>
        <end position="1604"/>
    </location>
</feature>
<feature type="compositionally biased region" description="Basic and acidic residues" evidence="6">
    <location>
        <begin position="838"/>
        <end position="848"/>
    </location>
</feature>
<feature type="region of interest" description="Disordered" evidence="6">
    <location>
        <begin position="1091"/>
        <end position="1136"/>
    </location>
</feature>
<organism evidence="10 11">
    <name type="scientific">Cyanistes caeruleus</name>
    <name type="common">Eurasian blue tit</name>
    <name type="synonym">Parus caeruleus</name>
    <dbReference type="NCBI Taxonomy" id="156563"/>
    <lineage>
        <taxon>Eukaryota</taxon>
        <taxon>Metazoa</taxon>
        <taxon>Chordata</taxon>
        <taxon>Craniata</taxon>
        <taxon>Vertebrata</taxon>
        <taxon>Euteleostomi</taxon>
        <taxon>Archelosauria</taxon>
        <taxon>Archosauria</taxon>
        <taxon>Dinosauria</taxon>
        <taxon>Saurischia</taxon>
        <taxon>Theropoda</taxon>
        <taxon>Coelurosauria</taxon>
        <taxon>Aves</taxon>
        <taxon>Neognathae</taxon>
        <taxon>Neoaves</taxon>
        <taxon>Telluraves</taxon>
        <taxon>Australaves</taxon>
        <taxon>Passeriformes</taxon>
        <taxon>Paridae</taxon>
        <taxon>Cyanistes</taxon>
    </lineage>
</organism>
<sequence>MLGMGHPRSCPMHLHVLWYCHHAVAAPVTCQPCGVDLVIPGHCSGRMGRDQCWHVWPSWAPLVPGLPGLHLPARAEGMGQSLMCWQQHGLTSSKHSNTGCQVHFGVREGRHVPGLSTSPTVVSYGHIEWDGILWALKSPRVPRWVPCGVGSSSKGLASTPDKGPLCCLCLRGNLLGWDIFLSPLSLMPLLRNSCDQRRGRAWPHRSLCGAWGSAPSLKPLFPLTRSGLGTSPGVFWGPCPPLMLLFVTQVEDGGKAALSRRLQPGDELVNISGTPLYGSRQEALILIKGSYRTLKMVVRRRNVPILRPHSWHVAKLAESRPDVPTMHCPADAFSLSWPSGCDVSTDRSSSIGSMESLDHPSQAYYEGDPSPVDQGMYHSKRDSAYSSFSASSITSDCALSLRPEEAVSLDSSLQGPCKAPDRRYLSTGAEPTASWHPEAWRAPVPPQPPVRRDSLRAAPAGRGDRRQASVSADMLHAKGRWISDTFLCQRDGEAEVVGRRTSPYPMKDRPSADQYCVLSSHPDRRPAEPLLGESMESDNQPYLADSMQRVPDAMTASDNPLLSPLKGLMSHRHSAPEQLLASQLRSLQLGTNSGRASPAPSGQCWTLSPLHPEGSRGGATGAAQDPLHCSEPCCCPPPCRCCPELQQACGQDGQETSPALSTEGPVAEESRGGGRRAGGPPHRSAQMRRRSDRFATSLRNEIQRRKAQLQKSRGPGAPLPGEEPVEETEEPPEGSVLAERPPALPECLSPALSEDSRSTSRSADRGIPTPDPVPAPKGPPSPERVVPTARGRWRWSPENKLQQQHSSSPSELEGYGQGPAARSSPPRSSDEAVLLPFADRRRFFEESSRPAPPRYSKPLAGDPGAFQPPGPEHRDVRRLSVDQPYSPPSPSRPGSAGPYAECCQEQPHCYKPLGRPGDLDYLRGFSYPCGVPLRPEPCRYCGGDLCPPPLPRGRTCRCHPVPWVRCPDCCCPAPHPGREESDAWPPRRAFASEFPQDEWEPPAITRKVSQSIRLGPFHTCLESTEPEWPPCYRATSTHDLLWDSDRLAHTPESSPDLLHRPLRGRAFSESHLNLEPSSPWGRDQKDLFRAKLDPPSIPKKKGPPPPRPPPPNWEKYRQRRASQHPPDGAGHGSVFSAAPVPIHSIAKVVRERSQSLTGEQKGQSWGHTARPPAPPGAWPRPEPPRSLRRTPGPDAANAEICRVSGAGEKRTKMKQSWEMEEQPQRLNQEQSCASPHGGGECSLSLHCGSGPALPEAVKPSSGAVEGVSCQGSWPQSRCMDSKERLWDMAVRDHSLASALAPLASPGTATEVMGELLVTGEQQAWRKRLQQDWHLEALAQDRQGFEPISPPPRSAVSSSSFPVHCGVAVGKAEPLNKVKALPEVVEGSSEDEEEEVDRELVEKKLQLIDSLSRKLVVLQEAQRGLQEDISANGALGEDVAARLQALCTPGEFDKYRLFVGDLDKVVNLLLSLSGRLARVETALGSLGPHAPAEDKVGLGEGTHSHEVLGCRMPCQCQLSCPQLALREKQRLLVAQLEDAKELKEHVGRREEAVGAMVAQYLPAEHLQDYQHFVKMKSALIAEQRELEEKIKLGQEQLRCLRESLGQASKDC</sequence>
<feature type="compositionally biased region" description="Polar residues" evidence="6">
    <location>
        <begin position="799"/>
        <end position="810"/>
    </location>
</feature>
<dbReference type="Proteomes" id="UP000694410">
    <property type="component" value="Unplaced"/>
</dbReference>
<feature type="signal peptide" evidence="7">
    <location>
        <begin position="1"/>
        <end position="25"/>
    </location>
</feature>
<dbReference type="InterPro" id="IPR001478">
    <property type="entry name" value="PDZ"/>
</dbReference>
<feature type="compositionally biased region" description="Polar residues" evidence="6">
    <location>
        <begin position="1154"/>
        <end position="1166"/>
    </location>
</feature>
<dbReference type="PANTHER" id="PTHR15012:SF35">
    <property type="entry name" value="PROTEIN SHROOM4"/>
    <property type="match status" value="1"/>
</dbReference>
<keyword evidence="11" id="KW-1185">Reference proteome</keyword>
<reference evidence="10" key="2">
    <citation type="submission" date="2025-09" db="UniProtKB">
        <authorList>
            <consortium name="Ensembl"/>
        </authorList>
    </citation>
    <scope>IDENTIFICATION</scope>
</reference>
<evidence type="ECO:0000259" key="9">
    <source>
        <dbReference type="PROSITE" id="PS51307"/>
    </source>
</evidence>
<dbReference type="Gene3D" id="6.10.250.3120">
    <property type="match status" value="1"/>
</dbReference>
<dbReference type="Ensembl" id="ENSCCET00000004418.1">
    <property type="protein sequence ID" value="ENSCCEP00000002671.1"/>
    <property type="gene ID" value="ENSCCEG00000002982.1"/>
</dbReference>
<dbReference type="PANTHER" id="PTHR15012">
    <property type="entry name" value="APICAL PROTEIN/SHROOM-RELATED"/>
    <property type="match status" value="1"/>
</dbReference>
<proteinExistence type="inferred from homology"/>
<feature type="compositionally biased region" description="Pro residues" evidence="6">
    <location>
        <begin position="1171"/>
        <end position="1181"/>
    </location>
</feature>
<comment type="similarity">
    <text evidence="2">Belongs to the shroom family.</text>
</comment>
<dbReference type="GO" id="GO:0016324">
    <property type="term" value="C:apical plasma membrane"/>
    <property type="evidence" value="ECO:0007669"/>
    <property type="project" value="TreeGrafter"/>
</dbReference>
<feature type="compositionally biased region" description="Polar residues" evidence="6">
    <location>
        <begin position="1224"/>
        <end position="1233"/>
    </location>
</feature>
<feature type="region of interest" description="Disordered" evidence="6">
    <location>
        <begin position="500"/>
        <end position="525"/>
    </location>
</feature>